<organism evidence="2 3">
    <name type="scientific">Dankookia rubra</name>
    <dbReference type="NCBI Taxonomy" id="1442381"/>
    <lineage>
        <taxon>Bacteria</taxon>
        <taxon>Pseudomonadati</taxon>
        <taxon>Pseudomonadota</taxon>
        <taxon>Alphaproteobacteria</taxon>
        <taxon>Acetobacterales</taxon>
        <taxon>Roseomonadaceae</taxon>
        <taxon>Dankookia</taxon>
    </lineage>
</organism>
<dbReference type="PANTHER" id="PTHR12526">
    <property type="entry name" value="GLYCOSYLTRANSFERASE"/>
    <property type="match status" value="1"/>
</dbReference>
<protein>
    <submittedName>
        <fullName evidence="2">Glycosyltransferase</fullName>
    </submittedName>
</protein>
<sequence length="317" mass="32394">MRDAMTREIWLLLDSSGLGGIESHVAELAAGLAAAGQRPRVAFLTDFGAHPLRDRLDAAGLAWEALPGGLRALAGRLRAARPALLHTHGYKANLLGRIAARLAGIPVVSSFHAGERPAGAVGLYDLADRWTAGLAGRVAVSRQIAGRLPWPAEVVPNFVALPDAAPGARPLTVAFVGRMVPEKGPDSFAALAKLVAGPRFLAFGDGPERAAAEAAAAGRVAFRGAVPGMAPHWAEVGLLAITSRAEGLPLAALEAMAAGVPVAAFALGGLPELVSDGVDGWLAPPGDLPALAARVAAWAALDAAAREAVGSCRNRPR</sequence>
<dbReference type="Pfam" id="PF13692">
    <property type="entry name" value="Glyco_trans_1_4"/>
    <property type="match status" value="1"/>
</dbReference>
<keyword evidence="3" id="KW-1185">Reference proteome</keyword>
<comment type="caution">
    <text evidence="2">The sequence shown here is derived from an EMBL/GenBank/DDBJ whole genome shotgun (WGS) entry which is preliminary data.</text>
</comment>
<evidence type="ECO:0000313" key="2">
    <source>
        <dbReference type="EMBL" id="TDH58075.1"/>
    </source>
</evidence>
<dbReference type="OrthoDB" id="7249056at2"/>
<accession>A0A4V3A975</accession>
<feature type="domain" description="Glycosyltransferase subfamily 4-like N-terminal" evidence="1">
    <location>
        <begin position="19"/>
        <end position="159"/>
    </location>
</feature>
<keyword evidence="2" id="KW-0808">Transferase</keyword>
<reference evidence="2 3" key="1">
    <citation type="journal article" date="2016" name="J. Microbiol.">
        <title>Dankookia rubra gen. nov., sp. nov., an alphaproteobacterium isolated from sediment of a shallow stream.</title>
        <authorList>
            <person name="Kim W.H."/>
            <person name="Kim D.H."/>
            <person name="Kang K."/>
            <person name="Ahn T.Y."/>
        </authorList>
    </citation>
    <scope>NUCLEOTIDE SEQUENCE [LARGE SCALE GENOMIC DNA]</scope>
    <source>
        <strain evidence="2 3">JCM30602</strain>
    </source>
</reference>
<dbReference type="SUPFAM" id="SSF53756">
    <property type="entry name" value="UDP-Glycosyltransferase/glycogen phosphorylase"/>
    <property type="match status" value="1"/>
</dbReference>
<evidence type="ECO:0000259" key="1">
    <source>
        <dbReference type="Pfam" id="PF13439"/>
    </source>
</evidence>
<dbReference type="Gene3D" id="3.40.50.2000">
    <property type="entry name" value="Glycogen Phosphorylase B"/>
    <property type="match status" value="2"/>
</dbReference>
<name>A0A4V3A975_9PROT</name>
<dbReference type="PANTHER" id="PTHR12526:SF635">
    <property type="entry name" value="GLYCOSYL TRANSFERASE GROUP 1"/>
    <property type="match status" value="1"/>
</dbReference>
<dbReference type="GO" id="GO:0016757">
    <property type="term" value="F:glycosyltransferase activity"/>
    <property type="evidence" value="ECO:0007669"/>
    <property type="project" value="TreeGrafter"/>
</dbReference>
<evidence type="ECO:0000313" key="3">
    <source>
        <dbReference type="Proteomes" id="UP000295096"/>
    </source>
</evidence>
<dbReference type="EMBL" id="SMSJ01000158">
    <property type="protein sequence ID" value="TDH58075.1"/>
    <property type="molecule type" value="Genomic_DNA"/>
</dbReference>
<proteinExistence type="predicted"/>
<dbReference type="InterPro" id="IPR028098">
    <property type="entry name" value="Glyco_trans_4-like_N"/>
</dbReference>
<dbReference type="Proteomes" id="UP000295096">
    <property type="component" value="Unassembled WGS sequence"/>
</dbReference>
<gene>
    <name evidence="2" type="ORF">E2C06_34525</name>
</gene>
<dbReference type="Pfam" id="PF13439">
    <property type="entry name" value="Glyco_transf_4"/>
    <property type="match status" value="1"/>
</dbReference>
<dbReference type="AlphaFoldDB" id="A0A4V3A975"/>